<proteinExistence type="predicted"/>
<name>A0A2X4UJG7_9NOCA</name>
<organism evidence="4 5">
    <name type="scientific">Rhodococcus coprophilus</name>
    <dbReference type="NCBI Taxonomy" id="38310"/>
    <lineage>
        <taxon>Bacteria</taxon>
        <taxon>Bacillati</taxon>
        <taxon>Actinomycetota</taxon>
        <taxon>Actinomycetes</taxon>
        <taxon>Mycobacteriales</taxon>
        <taxon>Nocardiaceae</taxon>
        <taxon>Rhodococcus</taxon>
    </lineage>
</organism>
<dbReference type="InterPro" id="IPR036196">
    <property type="entry name" value="Ptyr_pPase_sf"/>
</dbReference>
<dbReference type="CDD" id="cd16345">
    <property type="entry name" value="LMWP_ArsC"/>
    <property type="match status" value="1"/>
</dbReference>
<dbReference type="SMART" id="SM00418">
    <property type="entry name" value="HTH_ARSR"/>
    <property type="match status" value="1"/>
</dbReference>
<protein>
    <submittedName>
        <fullName evidence="4">ArsR family transcriptional regulator</fullName>
        <ecNumber evidence="4">1.20.4.-</ecNumber>
    </submittedName>
</protein>
<dbReference type="GO" id="GO:0016491">
    <property type="term" value="F:oxidoreductase activity"/>
    <property type="evidence" value="ECO:0007669"/>
    <property type="project" value="UniProtKB-KW"/>
</dbReference>
<dbReference type="AlphaFoldDB" id="A0A2X4UJG7"/>
<reference evidence="4 5" key="1">
    <citation type="submission" date="2018-06" db="EMBL/GenBank/DDBJ databases">
        <authorList>
            <consortium name="Pathogen Informatics"/>
            <person name="Doyle S."/>
        </authorList>
    </citation>
    <scope>NUCLEOTIDE SEQUENCE [LARGE SCALE GENOMIC DNA]</scope>
    <source>
        <strain evidence="4 5">NCTC10994</strain>
    </source>
</reference>
<dbReference type="CDD" id="cd00090">
    <property type="entry name" value="HTH_ARSR"/>
    <property type="match status" value="1"/>
</dbReference>
<sequence>MAASASVPSFVQLAAHPVRWQLLTTLSGGDHRVRELATLAGEPQNLVSYHLRVLRDGGLVTTTRSSFDGRDSYYHLDLDRCGRMLADVGAVLHPALAPTRKQPPSGAAGPVAVLFVCTGNSSRSPIAEALLRRHSDLTCSRGVEIFSGGTDPKPEMHPLAVRVLREDFGIDISGRAPRHLAAVTGRRFDAVVTLCDKARENCPEFDGDTRCIHWSIPDPAATADSDAYPTFRAVAADIDNRVRHLLPALARIPRSGPSAARASEGRNRSVPTEKRSVR</sequence>
<keyword evidence="1" id="KW-0059">Arsenical resistance</keyword>
<dbReference type="Pfam" id="PF01451">
    <property type="entry name" value="LMWPc"/>
    <property type="match status" value="1"/>
</dbReference>
<dbReference type="InterPro" id="IPR036388">
    <property type="entry name" value="WH-like_DNA-bd_sf"/>
</dbReference>
<accession>A0A2X4UJG7</accession>
<dbReference type="Proteomes" id="UP000249091">
    <property type="component" value="Chromosome 1"/>
</dbReference>
<feature type="domain" description="HTH arsR-type" evidence="3">
    <location>
        <begin position="1"/>
        <end position="96"/>
    </location>
</feature>
<dbReference type="SUPFAM" id="SSF46785">
    <property type="entry name" value="Winged helix' DNA-binding domain"/>
    <property type="match status" value="1"/>
</dbReference>
<dbReference type="KEGG" id="rcr:NCTC10994_04043"/>
<dbReference type="PANTHER" id="PTHR43428:SF1">
    <property type="entry name" value="ARSENATE REDUCTASE"/>
    <property type="match status" value="1"/>
</dbReference>
<evidence type="ECO:0000313" key="4">
    <source>
        <dbReference type="EMBL" id="SQI38801.1"/>
    </source>
</evidence>
<dbReference type="PROSITE" id="PS50987">
    <property type="entry name" value="HTH_ARSR_2"/>
    <property type="match status" value="1"/>
</dbReference>
<evidence type="ECO:0000313" key="5">
    <source>
        <dbReference type="Proteomes" id="UP000249091"/>
    </source>
</evidence>
<dbReference type="Pfam" id="PF01022">
    <property type="entry name" value="HTH_5"/>
    <property type="match status" value="1"/>
</dbReference>
<keyword evidence="5" id="KW-1185">Reference proteome</keyword>
<dbReference type="STRING" id="1219011.GCA_001895045_01365"/>
<dbReference type="EC" id="1.20.4.-" evidence="4"/>
<dbReference type="RefSeq" id="WP_072699350.1">
    <property type="nucleotide sequence ID" value="NZ_JAFBBL010000001.1"/>
</dbReference>
<feature type="region of interest" description="Disordered" evidence="2">
    <location>
        <begin position="253"/>
        <end position="278"/>
    </location>
</feature>
<dbReference type="Gene3D" id="3.40.50.2300">
    <property type="match status" value="1"/>
</dbReference>
<dbReference type="SUPFAM" id="SSF52788">
    <property type="entry name" value="Phosphotyrosine protein phosphatases I"/>
    <property type="match status" value="1"/>
</dbReference>
<dbReference type="InterPro" id="IPR023485">
    <property type="entry name" value="Ptyr_pPase"/>
</dbReference>
<dbReference type="PANTHER" id="PTHR43428">
    <property type="entry name" value="ARSENATE REDUCTASE"/>
    <property type="match status" value="1"/>
</dbReference>
<evidence type="ECO:0000256" key="2">
    <source>
        <dbReference type="SAM" id="MobiDB-lite"/>
    </source>
</evidence>
<gene>
    <name evidence="4" type="primary">arsC_2</name>
    <name evidence="4" type="ORF">NCTC10994_04043</name>
</gene>
<feature type="compositionally biased region" description="Basic and acidic residues" evidence="2">
    <location>
        <begin position="263"/>
        <end position="278"/>
    </location>
</feature>
<dbReference type="SMART" id="SM00226">
    <property type="entry name" value="LMWPc"/>
    <property type="match status" value="1"/>
</dbReference>
<evidence type="ECO:0000259" key="3">
    <source>
        <dbReference type="PROSITE" id="PS50987"/>
    </source>
</evidence>
<dbReference type="Gene3D" id="1.10.10.10">
    <property type="entry name" value="Winged helix-like DNA-binding domain superfamily/Winged helix DNA-binding domain"/>
    <property type="match status" value="1"/>
</dbReference>
<dbReference type="EMBL" id="LS483468">
    <property type="protein sequence ID" value="SQI38801.1"/>
    <property type="molecule type" value="Genomic_DNA"/>
</dbReference>
<dbReference type="GO" id="GO:0046685">
    <property type="term" value="P:response to arsenic-containing substance"/>
    <property type="evidence" value="ECO:0007669"/>
    <property type="project" value="UniProtKB-KW"/>
</dbReference>
<dbReference type="GO" id="GO:0003700">
    <property type="term" value="F:DNA-binding transcription factor activity"/>
    <property type="evidence" value="ECO:0007669"/>
    <property type="project" value="InterPro"/>
</dbReference>
<dbReference type="InterPro" id="IPR036390">
    <property type="entry name" value="WH_DNA-bd_sf"/>
</dbReference>
<evidence type="ECO:0000256" key="1">
    <source>
        <dbReference type="ARBA" id="ARBA00022849"/>
    </source>
</evidence>
<dbReference type="InterPro" id="IPR011991">
    <property type="entry name" value="ArsR-like_HTH"/>
</dbReference>
<dbReference type="InterPro" id="IPR001845">
    <property type="entry name" value="HTH_ArsR_DNA-bd_dom"/>
</dbReference>
<keyword evidence="4" id="KW-0560">Oxidoreductase</keyword>